<evidence type="ECO:0000256" key="1">
    <source>
        <dbReference type="SAM" id="SignalP"/>
    </source>
</evidence>
<name>A0A1Y2DG80_9FUNG</name>
<dbReference type="Proteomes" id="UP000193920">
    <property type="component" value="Unassembled WGS sequence"/>
</dbReference>
<dbReference type="OrthoDB" id="6148273at2759"/>
<dbReference type="InterPro" id="IPR001611">
    <property type="entry name" value="Leu-rich_rpt"/>
</dbReference>
<dbReference type="PROSITE" id="PS51450">
    <property type="entry name" value="LRR"/>
    <property type="match status" value="1"/>
</dbReference>
<dbReference type="PANTHER" id="PTHR46662:SF106">
    <property type="entry name" value="LEUCINE-RICH REPEAT-CONTAINING N-TERMINAL PLANT-TYPE DOMAIN-CONTAINING PROTEIN"/>
    <property type="match status" value="1"/>
</dbReference>
<sequence>MKLKSLIGEICLIFLSGFVFAEEFNFLINANKVDELSISNNKNNNEIFITSSNTKENLSSTINKAEIENTIVTLKEDNYSNILKEEKDNINQNTIFDEENEEEEKEFLEIQNELISKYGKPDINTEKCTIPIEESIIIPYNLKGDCINIGKYFSNSFIEKCEVNKYNKVKTLKLSIPPEKSFFEGINKLKEIEELYLIINSDEDCYIEFNVDLLEPLSELKYLEDLTLEFDSHTSLWKETEQKNNFFKNIKKLTIFNAIINNNDMKNLSGIKSLEELYIYDCLKLKHSDINFEYLKYLPNLKILELTPNVNLVNNNNNTDALTTFPISINYLENLEKLVITNHNFKEFQGDLTNLKRLEYLDLSNNYMTLNINQLYNLKNTLKYLDLSGNIIEGDIKLLLEFKKLKYLNISNCKINNTKISQFLEENRNFNDLYNSEKEVLIIESDYNSFDEIE</sequence>
<gene>
    <name evidence="2" type="ORF">LY90DRAFT_250377</name>
</gene>
<keyword evidence="3" id="KW-1185">Reference proteome</keyword>
<dbReference type="SUPFAM" id="SSF52047">
    <property type="entry name" value="RNI-like"/>
    <property type="match status" value="1"/>
</dbReference>
<organism evidence="2 3">
    <name type="scientific">Neocallimastix californiae</name>
    <dbReference type="NCBI Taxonomy" id="1754190"/>
    <lineage>
        <taxon>Eukaryota</taxon>
        <taxon>Fungi</taxon>
        <taxon>Fungi incertae sedis</taxon>
        <taxon>Chytridiomycota</taxon>
        <taxon>Chytridiomycota incertae sedis</taxon>
        <taxon>Neocallimastigomycetes</taxon>
        <taxon>Neocallimastigales</taxon>
        <taxon>Neocallimastigaceae</taxon>
        <taxon>Neocallimastix</taxon>
    </lineage>
</organism>
<accession>A0A1Y2DG80</accession>
<dbReference type="AlphaFoldDB" id="A0A1Y2DG80"/>
<feature type="chain" id="PRO_5013254432" evidence="1">
    <location>
        <begin position="22"/>
        <end position="454"/>
    </location>
</feature>
<dbReference type="EMBL" id="MCOG01000067">
    <property type="protein sequence ID" value="ORY58303.1"/>
    <property type="molecule type" value="Genomic_DNA"/>
</dbReference>
<keyword evidence="1" id="KW-0732">Signal</keyword>
<evidence type="ECO:0000313" key="3">
    <source>
        <dbReference type="Proteomes" id="UP000193920"/>
    </source>
</evidence>
<dbReference type="Gene3D" id="3.80.10.10">
    <property type="entry name" value="Ribonuclease Inhibitor"/>
    <property type="match status" value="1"/>
</dbReference>
<comment type="caution">
    <text evidence="2">The sequence shown here is derived from an EMBL/GenBank/DDBJ whole genome shotgun (WGS) entry which is preliminary data.</text>
</comment>
<feature type="signal peptide" evidence="1">
    <location>
        <begin position="1"/>
        <end position="21"/>
    </location>
</feature>
<protein>
    <submittedName>
        <fullName evidence="2">RNI-like protein</fullName>
    </submittedName>
</protein>
<evidence type="ECO:0000313" key="2">
    <source>
        <dbReference type="EMBL" id="ORY58303.1"/>
    </source>
</evidence>
<proteinExistence type="predicted"/>
<dbReference type="InterPro" id="IPR032675">
    <property type="entry name" value="LRR_dom_sf"/>
</dbReference>
<reference evidence="2 3" key="1">
    <citation type="submission" date="2016-08" db="EMBL/GenBank/DDBJ databases">
        <title>A Parts List for Fungal Cellulosomes Revealed by Comparative Genomics.</title>
        <authorList>
            <consortium name="DOE Joint Genome Institute"/>
            <person name="Haitjema C.H."/>
            <person name="Gilmore S.P."/>
            <person name="Henske J.K."/>
            <person name="Solomon K.V."/>
            <person name="De Groot R."/>
            <person name="Kuo A."/>
            <person name="Mondo S.J."/>
            <person name="Salamov A.A."/>
            <person name="Labutti K."/>
            <person name="Zhao Z."/>
            <person name="Chiniquy J."/>
            <person name="Barry K."/>
            <person name="Brewer H.M."/>
            <person name="Purvine S.O."/>
            <person name="Wright A.T."/>
            <person name="Boxma B."/>
            <person name="Van Alen T."/>
            <person name="Hackstein J.H."/>
            <person name="Baker S.E."/>
            <person name="Grigoriev I.V."/>
            <person name="O'Malley M.A."/>
        </authorList>
    </citation>
    <scope>NUCLEOTIDE SEQUENCE [LARGE SCALE GENOMIC DNA]</scope>
    <source>
        <strain evidence="2 3">G1</strain>
    </source>
</reference>
<dbReference type="PANTHER" id="PTHR46662">
    <property type="entry name" value="DI-GLUCOSE BINDING PROTEIN WITH LEUCINE-RICH REPEAT DOMAIN-CONTAINING PROTEIN"/>
    <property type="match status" value="1"/>
</dbReference>